<evidence type="ECO:0000259" key="9">
    <source>
        <dbReference type="PROSITE" id="PS51747"/>
    </source>
</evidence>
<comment type="subunit">
    <text evidence="2 8">Homodimer.</text>
</comment>
<comment type="similarity">
    <text evidence="1">Belongs to the cytidine and deoxycytidylate deaminase family. ADAT2 subfamily.</text>
</comment>
<feature type="binding site" evidence="8">
    <location>
        <position position="60"/>
    </location>
    <ligand>
        <name>Zn(2+)</name>
        <dbReference type="ChEBI" id="CHEBI:29105"/>
        <note>catalytic</note>
    </ligand>
</feature>
<sequence>MRLPFFDPQDHYFMGLALRQAELAFEEEEVPVGAVLVSAQGEILAESRNQIIKYRDPTAHAEILALREGAKKLGNYRLLGCKLYVTLEPCAMCAYAMVLARIEELIYSTPDPKTGSAGSLYNLLQDPRFNHQVKIRQGLFQKEAEQLLKKFFQLRRINLQPTP</sequence>
<dbReference type="InterPro" id="IPR002125">
    <property type="entry name" value="CMP_dCMP_dom"/>
</dbReference>
<evidence type="ECO:0000256" key="6">
    <source>
        <dbReference type="ARBA" id="ARBA00022833"/>
    </source>
</evidence>
<feature type="active site" description="Proton donor" evidence="8">
    <location>
        <position position="62"/>
    </location>
</feature>
<evidence type="ECO:0000256" key="8">
    <source>
        <dbReference type="HAMAP-Rule" id="MF_00972"/>
    </source>
</evidence>
<gene>
    <name evidence="8 10" type="primary">tadA</name>
    <name evidence="10" type="ORF">ENT73_06610</name>
</gene>
<evidence type="ECO:0000256" key="7">
    <source>
        <dbReference type="ARBA" id="ARBA00048045"/>
    </source>
</evidence>
<feature type="binding site" evidence="8">
    <location>
        <position position="93"/>
    </location>
    <ligand>
        <name>Zn(2+)</name>
        <dbReference type="ChEBI" id="CHEBI:29105"/>
        <note>catalytic</note>
    </ligand>
</feature>
<dbReference type="InterPro" id="IPR016193">
    <property type="entry name" value="Cytidine_deaminase-like"/>
</dbReference>
<proteinExistence type="inferred from homology"/>
<dbReference type="Gene3D" id="3.40.140.10">
    <property type="entry name" value="Cytidine Deaminase, domain 2"/>
    <property type="match status" value="1"/>
</dbReference>
<reference evidence="10" key="1">
    <citation type="journal article" date="2020" name="mSystems">
        <title>Genome- and Community-Level Interaction Insights into Carbon Utilization and Element Cycling Functions of Hydrothermarchaeota in Hydrothermal Sediment.</title>
        <authorList>
            <person name="Zhou Z."/>
            <person name="Liu Y."/>
            <person name="Xu W."/>
            <person name="Pan J."/>
            <person name="Luo Z.H."/>
            <person name="Li M."/>
        </authorList>
    </citation>
    <scope>NUCLEOTIDE SEQUENCE [LARGE SCALE GENOMIC DNA]</scope>
    <source>
        <strain evidence="10">SpSt-605</strain>
    </source>
</reference>
<protein>
    <recommendedName>
        <fullName evidence="8">tRNA-specific adenosine deaminase</fullName>
        <ecNumber evidence="8">3.5.4.33</ecNumber>
    </recommendedName>
</protein>
<dbReference type="PANTHER" id="PTHR11079:SF202">
    <property type="entry name" value="TRNA-SPECIFIC ADENOSINE DEAMINASE"/>
    <property type="match status" value="1"/>
</dbReference>
<dbReference type="EMBL" id="DSZU01000116">
    <property type="protein sequence ID" value="HGV55731.1"/>
    <property type="molecule type" value="Genomic_DNA"/>
</dbReference>
<keyword evidence="5 8" id="KW-0378">Hydrolase</keyword>
<dbReference type="EC" id="3.5.4.33" evidence="8"/>
<evidence type="ECO:0000256" key="2">
    <source>
        <dbReference type="ARBA" id="ARBA00011738"/>
    </source>
</evidence>
<dbReference type="PANTHER" id="PTHR11079">
    <property type="entry name" value="CYTOSINE DEAMINASE FAMILY MEMBER"/>
    <property type="match status" value="1"/>
</dbReference>
<dbReference type="AlphaFoldDB" id="A0A832GPZ7"/>
<evidence type="ECO:0000256" key="5">
    <source>
        <dbReference type="ARBA" id="ARBA00022801"/>
    </source>
</evidence>
<dbReference type="PROSITE" id="PS51747">
    <property type="entry name" value="CYT_DCMP_DEAMINASES_2"/>
    <property type="match status" value="1"/>
</dbReference>
<evidence type="ECO:0000256" key="3">
    <source>
        <dbReference type="ARBA" id="ARBA00022694"/>
    </source>
</evidence>
<feature type="binding site" evidence="8">
    <location>
        <position position="90"/>
    </location>
    <ligand>
        <name>Zn(2+)</name>
        <dbReference type="ChEBI" id="CHEBI:29105"/>
        <note>catalytic</note>
    </ligand>
</feature>
<organism evidence="10">
    <name type="scientific">Caldimicrobium thiodismutans</name>
    <dbReference type="NCBI Taxonomy" id="1653476"/>
    <lineage>
        <taxon>Bacteria</taxon>
        <taxon>Pseudomonadati</taxon>
        <taxon>Thermodesulfobacteriota</taxon>
        <taxon>Thermodesulfobacteria</taxon>
        <taxon>Thermodesulfobacteriales</taxon>
        <taxon>Thermodesulfobacteriaceae</taxon>
        <taxon>Caldimicrobium</taxon>
    </lineage>
</organism>
<dbReference type="InterPro" id="IPR028883">
    <property type="entry name" value="tRNA_aden_deaminase"/>
</dbReference>
<comment type="catalytic activity">
    <reaction evidence="7 8">
        <text>adenosine(34) in tRNA + H2O + H(+) = inosine(34) in tRNA + NH4(+)</text>
        <dbReference type="Rhea" id="RHEA:43168"/>
        <dbReference type="Rhea" id="RHEA-COMP:10373"/>
        <dbReference type="Rhea" id="RHEA-COMP:10374"/>
        <dbReference type="ChEBI" id="CHEBI:15377"/>
        <dbReference type="ChEBI" id="CHEBI:15378"/>
        <dbReference type="ChEBI" id="CHEBI:28938"/>
        <dbReference type="ChEBI" id="CHEBI:74411"/>
        <dbReference type="ChEBI" id="CHEBI:82852"/>
        <dbReference type="EC" id="3.5.4.33"/>
    </reaction>
</comment>
<dbReference type="NCBIfam" id="NF008113">
    <property type="entry name" value="PRK10860.1"/>
    <property type="match status" value="1"/>
</dbReference>
<keyword evidence="6 8" id="KW-0862">Zinc</keyword>
<dbReference type="FunFam" id="3.40.140.10:FF:000005">
    <property type="entry name" value="tRNA-specific adenosine deaminase"/>
    <property type="match status" value="1"/>
</dbReference>
<dbReference type="InterPro" id="IPR016192">
    <property type="entry name" value="APOBEC/CMP_deaminase_Zn-bd"/>
</dbReference>
<dbReference type="HAMAP" id="MF_00972">
    <property type="entry name" value="tRNA_aden_deaminase"/>
    <property type="match status" value="1"/>
</dbReference>
<dbReference type="CDD" id="cd01285">
    <property type="entry name" value="nucleoside_deaminase"/>
    <property type="match status" value="1"/>
</dbReference>
<evidence type="ECO:0000256" key="4">
    <source>
        <dbReference type="ARBA" id="ARBA00022723"/>
    </source>
</evidence>
<keyword evidence="3 8" id="KW-0819">tRNA processing</keyword>
<evidence type="ECO:0000256" key="1">
    <source>
        <dbReference type="ARBA" id="ARBA00010669"/>
    </source>
</evidence>
<comment type="function">
    <text evidence="8">Catalyzes the deamination of adenosine to inosine at the wobble position 34 of tRNA(Arg2).</text>
</comment>
<dbReference type="Pfam" id="PF00383">
    <property type="entry name" value="dCMP_cyt_deam_1"/>
    <property type="match status" value="1"/>
</dbReference>
<dbReference type="GO" id="GO:0052717">
    <property type="term" value="F:tRNA-specific adenosine-34 deaminase activity"/>
    <property type="evidence" value="ECO:0007669"/>
    <property type="project" value="UniProtKB-UniRule"/>
</dbReference>
<keyword evidence="4 8" id="KW-0479">Metal-binding</keyword>
<accession>A0A832GPZ7</accession>
<comment type="caution">
    <text evidence="10">The sequence shown here is derived from an EMBL/GenBank/DDBJ whole genome shotgun (WGS) entry which is preliminary data.</text>
</comment>
<dbReference type="GO" id="GO:0002100">
    <property type="term" value="P:tRNA wobble adenosine to inosine editing"/>
    <property type="evidence" value="ECO:0007669"/>
    <property type="project" value="UniProtKB-UniRule"/>
</dbReference>
<comment type="cofactor">
    <cofactor evidence="8">
        <name>Zn(2+)</name>
        <dbReference type="ChEBI" id="CHEBI:29105"/>
    </cofactor>
    <text evidence="8">Binds 1 zinc ion per subunit.</text>
</comment>
<dbReference type="GO" id="GO:0008270">
    <property type="term" value="F:zinc ion binding"/>
    <property type="evidence" value="ECO:0007669"/>
    <property type="project" value="UniProtKB-UniRule"/>
</dbReference>
<evidence type="ECO:0000313" key="10">
    <source>
        <dbReference type="EMBL" id="HGV55731.1"/>
    </source>
</evidence>
<dbReference type="PROSITE" id="PS00903">
    <property type="entry name" value="CYT_DCMP_DEAMINASES_1"/>
    <property type="match status" value="1"/>
</dbReference>
<feature type="domain" description="CMP/dCMP-type deaminase" evidence="9">
    <location>
        <begin position="8"/>
        <end position="120"/>
    </location>
</feature>
<name>A0A832GPZ7_9BACT</name>
<dbReference type="SUPFAM" id="SSF53927">
    <property type="entry name" value="Cytidine deaminase-like"/>
    <property type="match status" value="1"/>
</dbReference>